<evidence type="ECO:0000313" key="1">
    <source>
        <dbReference type="EMBL" id="QGY81282.1"/>
    </source>
</evidence>
<dbReference type="OrthoDB" id="7432810at2"/>
<dbReference type="Proteomes" id="UP000428803">
    <property type="component" value="Chromosome"/>
</dbReference>
<dbReference type="RefSeq" id="WP_158901304.1">
    <property type="nucleotide sequence ID" value="NZ_CP035733.1"/>
</dbReference>
<gene>
    <name evidence="1" type="ORF">EUU25_12050</name>
</gene>
<accession>A0A6I6LFZ0</accession>
<reference evidence="2" key="1">
    <citation type="submission" date="2019-01" db="EMBL/GenBank/DDBJ databases">
        <title>Sphingorhabdus lacus sp.nov., isolated from an oligotrophic freshwater lake.</title>
        <authorList>
            <person name="Park M."/>
        </authorList>
    </citation>
    <scope>NUCLEOTIDE SEQUENCE [LARGE SCALE GENOMIC DNA]</scope>
    <source>
        <strain evidence="2">IMCC1753</strain>
    </source>
</reference>
<name>A0A6I6LFZ0_9SPHN</name>
<keyword evidence="2" id="KW-1185">Reference proteome</keyword>
<evidence type="ECO:0000313" key="2">
    <source>
        <dbReference type="Proteomes" id="UP000428803"/>
    </source>
</evidence>
<proteinExistence type="predicted"/>
<evidence type="ECO:0008006" key="3">
    <source>
        <dbReference type="Google" id="ProtNLM"/>
    </source>
</evidence>
<protein>
    <recommendedName>
        <fullName evidence="3">ParA family protein</fullName>
    </recommendedName>
</protein>
<sequence>MQNYNQPSSLTSLVFLVVAANAGGEGKTTIAKLIQALWRLFGSPVHLFDSDAGNWSASATDPEAIPVGWGVQTIKVPEILAATKGKNAIMDLGGNALASAREIANLVPALQKAYSDAGYRTIALLPYSTNKPGATSSIKDVKDELIGFEKCYVKVNRDGSAHYYGNLPADDTVSIGHLKPGFQTLIMDEYKSFDALISEPKDNHGLARAYIGQWMHDFAKQPFIKSIIGGEIAILRGINAPRRNLRFNVARLEQTTDDALWENVKKSNFLDEIDAAGWSAEGLRSVASKIDRGIL</sequence>
<dbReference type="KEGG" id="slaa:EUU25_12050"/>
<dbReference type="EMBL" id="CP035733">
    <property type="protein sequence ID" value="QGY81282.1"/>
    <property type="molecule type" value="Genomic_DNA"/>
</dbReference>
<dbReference type="AlphaFoldDB" id="A0A6I6LFZ0"/>
<organism evidence="1 2">
    <name type="scientific">Sphingorhabdus lacus</name>
    <dbReference type="NCBI Taxonomy" id="392610"/>
    <lineage>
        <taxon>Bacteria</taxon>
        <taxon>Pseudomonadati</taxon>
        <taxon>Pseudomonadota</taxon>
        <taxon>Alphaproteobacteria</taxon>
        <taxon>Sphingomonadales</taxon>
        <taxon>Sphingomonadaceae</taxon>
        <taxon>Sphingorhabdus</taxon>
    </lineage>
</organism>